<evidence type="ECO:0000259" key="1">
    <source>
        <dbReference type="Pfam" id="PF12697"/>
    </source>
</evidence>
<dbReference type="PANTHER" id="PTHR43798:SF33">
    <property type="entry name" value="HYDROLASE, PUTATIVE (AFU_ORTHOLOGUE AFUA_2G14860)-RELATED"/>
    <property type="match status" value="1"/>
</dbReference>
<organism evidence="2 3">
    <name type="scientific">Myceligenerans indicum</name>
    <dbReference type="NCBI Taxonomy" id="2593663"/>
    <lineage>
        <taxon>Bacteria</taxon>
        <taxon>Bacillati</taxon>
        <taxon>Actinomycetota</taxon>
        <taxon>Actinomycetes</taxon>
        <taxon>Micrococcales</taxon>
        <taxon>Promicromonosporaceae</taxon>
        <taxon>Myceligenerans</taxon>
    </lineage>
</organism>
<dbReference type="InterPro" id="IPR050266">
    <property type="entry name" value="AB_hydrolase_sf"/>
</dbReference>
<keyword evidence="3" id="KW-1185">Reference proteome</keyword>
<dbReference type="Pfam" id="PF12697">
    <property type="entry name" value="Abhydrolase_6"/>
    <property type="match status" value="1"/>
</dbReference>
<sequence length="342" mass="35286">MTTHEDTTARLAAGSAATTHTYDTADVPVAGGTLRVGIWDPVRPGRDDTGAVPTVLAVHGITASHRAWVAVVAALPGVRVIAPDLRGRGRSNRLPGPYGMARHADDLAAVVRALGGGPASSPERGNGLGGRTDPGPVTVLGHSMGGFVGVVLAHRHPELVGRLLLVDGGLPLQPVPGLPADATAEEVVSALLGPAVERLSRVFGSREAYRDFWREHPAFARWTSTVEQYVDYDLDEADGGFRPATVPEAVAGDSADMYTGGAFPAALAALTAGGLGEVTMLRAPRGLMDEPGGMYPAPVAAEWSGRSDALRIDTVEDVNHYTIIMSPPGVAAVAGLVTGAVN</sequence>
<evidence type="ECO:0000313" key="3">
    <source>
        <dbReference type="Proteomes" id="UP000675409"/>
    </source>
</evidence>
<dbReference type="Proteomes" id="UP000675409">
    <property type="component" value="Unassembled WGS sequence"/>
</dbReference>
<dbReference type="RefSeq" id="WP_201844730.1">
    <property type="nucleotide sequence ID" value="NZ_JABBYC010000001.1"/>
</dbReference>
<keyword evidence="2" id="KW-0378">Hydrolase</keyword>
<dbReference type="EMBL" id="JABBYC010000001">
    <property type="protein sequence ID" value="MBL0884925.1"/>
    <property type="molecule type" value="Genomic_DNA"/>
</dbReference>
<gene>
    <name evidence="2" type="ORF">HGK34_01285</name>
</gene>
<dbReference type="InterPro" id="IPR029058">
    <property type="entry name" value="AB_hydrolase_fold"/>
</dbReference>
<reference evidence="2 3" key="1">
    <citation type="journal article" date="2021" name="Arch. Microbiol.">
        <title>Myceligenerans indicum sp. nov., an actinobacterium isolated from mangrove sediment of Sundarbans, India.</title>
        <authorList>
            <person name="Asha K."/>
            <person name="Bhadury P."/>
        </authorList>
    </citation>
    <scope>NUCLEOTIDE SEQUENCE [LARGE SCALE GENOMIC DNA]</scope>
    <source>
        <strain evidence="2 3">I2</strain>
    </source>
</reference>
<feature type="domain" description="AB hydrolase-1" evidence="1">
    <location>
        <begin position="55"/>
        <end position="328"/>
    </location>
</feature>
<dbReference type="SUPFAM" id="SSF53474">
    <property type="entry name" value="alpha/beta-Hydrolases"/>
    <property type="match status" value="1"/>
</dbReference>
<evidence type="ECO:0000313" key="2">
    <source>
        <dbReference type="EMBL" id="MBL0884925.1"/>
    </source>
</evidence>
<dbReference type="PANTHER" id="PTHR43798">
    <property type="entry name" value="MONOACYLGLYCEROL LIPASE"/>
    <property type="match status" value="1"/>
</dbReference>
<comment type="caution">
    <text evidence="2">The sequence shown here is derived from an EMBL/GenBank/DDBJ whole genome shotgun (WGS) entry which is preliminary data.</text>
</comment>
<name>A0ABS1LFA0_9MICO</name>
<dbReference type="GO" id="GO:0016787">
    <property type="term" value="F:hydrolase activity"/>
    <property type="evidence" value="ECO:0007669"/>
    <property type="project" value="UniProtKB-KW"/>
</dbReference>
<protein>
    <submittedName>
        <fullName evidence="2">Alpha/beta hydrolase</fullName>
    </submittedName>
</protein>
<dbReference type="Gene3D" id="3.40.50.1820">
    <property type="entry name" value="alpha/beta hydrolase"/>
    <property type="match status" value="1"/>
</dbReference>
<accession>A0ABS1LFA0</accession>
<dbReference type="InterPro" id="IPR000073">
    <property type="entry name" value="AB_hydrolase_1"/>
</dbReference>
<proteinExistence type="predicted"/>